<dbReference type="GeneID" id="9472960"/>
<sequence>MSPHVNTPVVAEVVDTSAPSVIEPVEASNVKAAALKVFNDWETSRQEFQTGAIYENLLPYYYVRKYDDPAVFLNVVFADKPLFHMCKLQDHQQLLYFIKNIINPDFEFIKLDYIYIGFRNESIQVRTYIDSEFELNTDYAQLLDQYLQFQFDDETIEFIYFMIGRLMTAEWQI</sequence>
<name>D0NJP2_PHYIT</name>
<reference evidence="2" key="1">
    <citation type="journal article" date="2009" name="Nature">
        <title>Genome sequence and analysis of the Irish potato famine pathogen Phytophthora infestans.</title>
        <authorList>
            <consortium name="The Broad Institute Genome Sequencing Platform"/>
            <person name="Haas B.J."/>
            <person name="Kamoun S."/>
            <person name="Zody M.C."/>
            <person name="Jiang R.H."/>
            <person name="Handsaker R.E."/>
            <person name="Cano L.M."/>
            <person name="Grabherr M."/>
            <person name="Kodira C.D."/>
            <person name="Raffaele S."/>
            <person name="Torto-Alalibo T."/>
            <person name="Bozkurt T.O."/>
            <person name="Ah-Fong A.M."/>
            <person name="Alvarado L."/>
            <person name="Anderson V.L."/>
            <person name="Armstrong M.R."/>
            <person name="Avrova A."/>
            <person name="Baxter L."/>
            <person name="Beynon J."/>
            <person name="Boevink P.C."/>
            <person name="Bollmann S.R."/>
            <person name="Bos J.I."/>
            <person name="Bulone V."/>
            <person name="Cai G."/>
            <person name="Cakir C."/>
            <person name="Carrington J.C."/>
            <person name="Chawner M."/>
            <person name="Conti L."/>
            <person name="Costanzo S."/>
            <person name="Ewan R."/>
            <person name="Fahlgren N."/>
            <person name="Fischbach M.A."/>
            <person name="Fugelstad J."/>
            <person name="Gilroy E.M."/>
            <person name="Gnerre S."/>
            <person name="Green P.J."/>
            <person name="Grenville-Briggs L.J."/>
            <person name="Griffith J."/>
            <person name="Grunwald N.J."/>
            <person name="Horn K."/>
            <person name="Horner N.R."/>
            <person name="Hu C.H."/>
            <person name="Huitema E."/>
            <person name="Jeong D.H."/>
            <person name="Jones A.M."/>
            <person name="Jones J.D."/>
            <person name="Jones R.W."/>
            <person name="Karlsson E.K."/>
            <person name="Kunjeti S.G."/>
            <person name="Lamour K."/>
            <person name="Liu Z."/>
            <person name="Ma L."/>
            <person name="Maclean D."/>
            <person name="Chibucos M.C."/>
            <person name="McDonald H."/>
            <person name="McWalters J."/>
            <person name="Meijer H.J."/>
            <person name="Morgan W."/>
            <person name="Morris P.F."/>
            <person name="Munro C.A."/>
            <person name="O'Neill K."/>
            <person name="Ospina-Giraldo M."/>
            <person name="Pinzon A."/>
            <person name="Pritchard L."/>
            <person name="Ramsahoye B."/>
            <person name="Ren Q."/>
            <person name="Restrepo S."/>
            <person name="Roy S."/>
            <person name="Sadanandom A."/>
            <person name="Savidor A."/>
            <person name="Schornack S."/>
            <person name="Schwartz D.C."/>
            <person name="Schumann U.D."/>
            <person name="Schwessinger B."/>
            <person name="Seyer L."/>
            <person name="Sharpe T."/>
            <person name="Silvar C."/>
            <person name="Song J."/>
            <person name="Studholme D.J."/>
            <person name="Sykes S."/>
            <person name="Thines M."/>
            <person name="van de Vondervoort P.J."/>
            <person name="Phuntumart V."/>
            <person name="Wawra S."/>
            <person name="Weide R."/>
            <person name="Win J."/>
            <person name="Young C."/>
            <person name="Zhou S."/>
            <person name="Fry W."/>
            <person name="Meyers B.C."/>
            <person name="van West P."/>
            <person name="Ristaino J."/>
            <person name="Govers F."/>
            <person name="Birch P.R."/>
            <person name="Whisson S.C."/>
            <person name="Judelson H.S."/>
            <person name="Nusbaum C."/>
        </authorList>
    </citation>
    <scope>NUCLEOTIDE SEQUENCE [LARGE SCALE GENOMIC DNA]</scope>
    <source>
        <strain evidence="2">T30-4</strain>
    </source>
</reference>
<dbReference type="HOGENOM" id="CLU_1550546_0_0_1"/>
<dbReference type="AlphaFoldDB" id="D0NJP2"/>
<evidence type="ECO:0000313" key="1">
    <source>
        <dbReference type="EMBL" id="EEY59978.1"/>
    </source>
</evidence>
<dbReference type="Proteomes" id="UP000006643">
    <property type="component" value="Unassembled WGS sequence"/>
</dbReference>
<dbReference type="KEGG" id="pif:PITG_13142"/>
<accession>D0NJP2</accession>
<proteinExistence type="predicted"/>
<dbReference type="VEuPathDB" id="FungiDB:PITG_13142"/>
<protein>
    <submittedName>
        <fullName evidence="1">Uncharacterized protein</fullName>
    </submittedName>
</protein>
<dbReference type="RefSeq" id="XP_002900663.1">
    <property type="nucleotide sequence ID" value="XM_002900617.1"/>
</dbReference>
<dbReference type="EMBL" id="DS028142">
    <property type="protein sequence ID" value="EEY59978.1"/>
    <property type="molecule type" value="Genomic_DNA"/>
</dbReference>
<dbReference type="OrthoDB" id="10438435at2759"/>
<keyword evidence="2" id="KW-1185">Reference proteome</keyword>
<evidence type="ECO:0000313" key="2">
    <source>
        <dbReference type="Proteomes" id="UP000006643"/>
    </source>
</evidence>
<organism evidence="1 2">
    <name type="scientific">Phytophthora infestans (strain T30-4)</name>
    <name type="common">Potato late blight agent</name>
    <dbReference type="NCBI Taxonomy" id="403677"/>
    <lineage>
        <taxon>Eukaryota</taxon>
        <taxon>Sar</taxon>
        <taxon>Stramenopiles</taxon>
        <taxon>Oomycota</taxon>
        <taxon>Peronosporomycetes</taxon>
        <taxon>Peronosporales</taxon>
        <taxon>Peronosporaceae</taxon>
        <taxon>Phytophthora</taxon>
    </lineage>
</organism>
<gene>
    <name evidence="1" type="ORF">PITG_13142</name>
</gene>
<dbReference type="InParanoid" id="D0NJP2"/>